<proteinExistence type="predicted"/>
<accession>A0A1G2Q0S1</accession>
<gene>
    <name evidence="1" type="ORF">A2991_02845</name>
</gene>
<name>A0A1G2Q0S1_9BACT</name>
<evidence type="ECO:0000313" key="2">
    <source>
        <dbReference type="Proteomes" id="UP000177865"/>
    </source>
</evidence>
<dbReference type="EMBL" id="MHSZ01000001">
    <property type="protein sequence ID" value="OHA54176.1"/>
    <property type="molecule type" value="Genomic_DNA"/>
</dbReference>
<evidence type="ECO:0000313" key="1">
    <source>
        <dbReference type="EMBL" id="OHA54176.1"/>
    </source>
</evidence>
<protein>
    <submittedName>
        <fullName evidence="1">Uncharacterized protein</fullName>
    </submittedName>
</protein>
<organism evidence="1 2">
    <name type="scientific">Candidatus Terrybacteria bacterium RIFCSPLOWO2_01_FULL_58_14</name>
    <dbReference type="NCBI Taxonomy" id="1802369"/>
    <lineage>
        <taxon>Bacteria</taxon>
        <taxon>Candidatus Terryibacteriota</taxon>
    </lineage>
</organism>
<reference evidence="1 2" key="1">
    <citation type="journal article" date="2016" name="Nat. Commun.">
        <title>Thousands of microbial genomes shed light on interconnected biogeochemical processes in an aquifer system.</title>
        <authorList>
            <person name="Anantharaman K."/>
            <person name="Brown C.T."/>
            <person name="Hug L.A."/>
            <person name="Sharon I."/>
            <person name="Castelle C.J."/>
            <person name="Probst A.J."/>
            <person name="Thomas B.C."/>
            <person name="Singh A."/>
            <person name="Wilkins M.J."/>
            <person name="Karaoz U."/>
            <person name="Brodie E.L."/>
            <person name="Williams K.H."/>
            <person name="Hubbard S.S."/>
            <person name="Banfield J.F."/>
        </authorList>
    </citation>
    <scope>NUCLEOTIDE SEQUENCE [LARGE SCALE GENOMIC DNA]</scope>
</reference>
<dbReference type="AlphaFoldDB" id="A0A1G2Q0S1"/>
<sequence length="101" mass="11621">MKQLALPTTKEAANRVWDILVTHAGAPNDEPGWARAQFVYHFTQGTISEYRFQGNLGSGGKFWCDRFEGWRVTCYPEDETVERREMIAVTNAVLRELLEEL</sequence>
<dbReference type="Proteomes" id="UP000177865">
    <property type="component" value="Unassembled WGS sequence"/>
</dbReference>
<comment type="caution">
    <text evidence="1">The sequence shown here is derived from an EMBL/GenBank/DDBJ whole genome shotgun (WGS) entry which is preliminary data.</text>
</comment>